<dbReference type="PROSITE" id="PS50297">
    <property type="entry name" value="ANK_REP_REGION"/>
    <property type="match status" value="4"/>
</dbReference>
<dbReference type="PANTHER" id="PTHR24171">
    <property type="entry name" value="ANKYRIN REPEAT DOMAIN-CONTAINING PROTEIN 39-RELATED"/>
    <property type="match status" value="1"/>
</dbReference>
<dbReference type="Pfam" id="PF12796">
    <property type="entry name" value="Ank_2"/>
    <property type="match status" value="1"/>
</dbReference>
<evidence type="ECO:0000313" key="4">
    <source>
        <dbReference type="EMBL" id="EEA08339.1"/>
    </source>
</evidence>
<feature type="repeat" description="ANK" evidence="3">
    <location>
        <begin position="197"/>
        <end position="229"/>
    </location>
</feature>
<dbReference type="eggNOG" id="KOG4177">
    <property type="taxonomic scope" value="Eukaryota"/>
</dbReference>
<accession>B6AJE8</accession>
<dbReference type="VEuPathDB" id="CryptoDB:CMU_021020"/>
<evidence type="ECO:0000313" key="5">
    <source>
        <dbReference type="Proteomes" id="UP000001460"/>
    </source>
</evidence>
<dbReference type="SUPFAM" id="SSF48403">
    <property type="entry name" value="Ankyrin repeat"/>
    <property type="match status" value="1"/>
</dbReference>
<dbReference type="AlphaFoldDB" id="B6AJE8"/>
<dbReference type="OMA" id="WISCERC"/>
<reference evidence="4" key="1">
    <citation type="submission" date="2008-06" db="EMBL/GenBank/DDBJ databases">
        <authorList>
            <person name="Lorenzi H."/>
            <person name="Inman J."/>
            <person name="Miller J."/>
            <person name="Schobel S."/>
            <person name="Amedeo P."/>
            <person name="Caler E.V."/>
            <person name="da Silva J."/>
        </authorList>
    </citation>
    <scope>NUCLEOTIDE SEQUENCE [LARGE SCALE GENOMIC DNA]</scope>
    <source>
        <strain evidence="4">RN66</strain>
    </source>
</reference>
<evidence type="ECO:0000256" key="1">
    <source>
        <dbReference type="ARBA" id="ARBA00022737"/>
    </source>
</evidence>
<dbReference type="InterPro" id="IPR036770">
    <property type="entry name" value="Ankyrin_rpt-contain_sf"/>
</dbReference>
<dbReference type="PROSITE" id="PS50088">
    <property type="entry name" value="ANK_REPEAT"/>
    <property type="match status" value="4"/>
</dbReference>
<dbReference type="Proteomes" id="UP000001460">
    <property type="component" value="Unassembled WGS sequence"/>
</dbReference>
<proteinExistence type="predicted"/>
<keyword evidence="1" id="KW-0677">Repeat</keyword>
<dbReference type="InterPro" id="IPR002110">
    <property type="entry name" value="Ankyrin_rpt"/>
</dbReference>
<dbReference type="EMBL" id="DS989739">
    <property type="protein sequence ID" value="EEA08339.1"/>
    <property type="molecule type" value="Genomic_DNA"/>
</dbReference>
<evidence type="ECO:0000256" key="3">
    <source>
        <dbReference type="PROSITE-ProRule" id="PRU00023"/>
    </source>
</evidence>
<name>B6AJE8_CRYMR</name>
<dbReference type="GeneID" id="6997874"/>
<keyword evidence="5" id="KW-1185">Reference proteome</keyword>
<protein>
    <submittedName>
        <fullName evidence="4">Uncharacterized protein</fullName>
    </submittedName>
</protein>
<dbReference type="STRING" id="441375.B6AJE8"/>
<organism evidence="4 5">
    <name type="scientific">Cryptosporidium muris (strain RN66)</name>
    <dbReference type="NCBI Taxonomy" id="441375"/>
    <lineage>
        <taxon>Eukaryota</taxon>
        <taxon>Sar</taxon>
        <taxon>Alveolata</taxon>
        <taxon>Apicomplexa</taxon>
        <taxon>Conoidasida</taxon>
        <taxon>Coccidia</taxon>
        <taxon>Eucoccidiorida</taxon>
        <taxon>Eimeriorina</taxon>
        <taxon>Cryptosporidiidae</taxon>
        <taxon>Cryptosporidium</taxon>
    </lineage>
</organism>
<dbReference type="Gene3D" id="1.25.40.20">
    <property type="entry name" value="Ankyrin repeat-containing domain"/>
    <property type="match status" value="1"/>
</dbReference>
<gene>
    <name evidence="4" type="ORF">CMU_021020</name>
</gene>
<feature type="repeat" description="ANK" evidence="3">
    <location>
        <begin position="166"/>
        <end position="196"/>
    </location>
</feature>
<feature type="repeat" description="ANK" evidence="3">
    <location>
        <begin position="263"/>
        <end position="295"/>
    </location>
</feature>
<feature type="repeat" description="ANK" evidence="3">
    <location>
        <begin position="233"/>
        <end position="262"/>
    </location>
</feature>
<sequence>MVYENTEIKGITSENSIGLKMSLNFRGVSPEDCYYSADEDIQYENDNINGPLKCVQRFSSPLKNITETSSNRSSSIGKDSIPTDLTPCLFEEIYSMESNNPDKKTDFGILQEIQENCQNSQLEMEENIMTYSDNANYYRNQKIKQSTRLGYKNIVTNNQLSSCTPTPLHIACKNGNVSLVREILLLNDTDVNYSGPMGYSSLHWAALRGHLLVVKELLKFKANPNVKTHMYCTPLHFAAAYGYEDVVITLLNAGANTESVSINGNTPLLSASYRGHEGVVRALLKHNANRVCKNNQGLMAIDAAKLHGHFDVVQILESWRCIKGNTDLISDNNR</sequence>
<dbReference type="GO" id="GO:0085020">
    <property type="term" value="P:protein K6-linked ubiquitination"/>
    <property type="evidence" value="ECO:0007669"/>
    <property type="project" value="TreeGrafter"/>
</dbReference>
<keyword evidence="2 3" id="KW-0040">ANK repeat</keyword>
<dbReference type="GO" id="GO:0004842">
    <property type="term" value="F:ubiquitin-protein transferase activity"/>
    <property type="evidence" value="ECO:0007669"/>
    <property type="project" value="TreeGrafter"/>
</dbReference>
<evidence type="ECO:0000256" key="2">
    <source>
        <dbReference type="ARBA" id="ARBA00023043"/>
    </source>
</evidence>
<dbReference type="PANTHER" id="PTHR24171:SF8">
    <property type="entry name" value="BRCA1-ASSOCIATED RING DOMAIN PROTEIN 1"/>
    <property type="match status" value="1"/>
</dbReference>
<dbReference type="SMART" id="SM00248">
    <property type="entry name" value="ANK"/>
    <property type="match status" value="4"/>
</dbReference>
<dbReference type="RefSeq" id="XP_002142688.1">
    <property type="nucleotide sequence ID" value="XM_002142652.1"/>
</dbReference>
<dbReference type="Pfam" id="PF00023">
    <property type="entry name" value="Ank"/>
    <property type="match status" value="1"/>
</dbReference>
<dbReference type="OrthoDB" id="194358at2759"/>